<comment type="caution">
    <text evidence="2">The sequence shown here is derived from an EMBL/GenBank/DDBJ whole genome shotgun (WGS) entry which is preliminary data.</text>
</comment>
<organism evidence="2 3">
    <name type="scientific">Naumannella cuiyingiana</name>
    <dbReference type="NCBI Taxonomy" id="1347891"/>
    <lineage>
        <taxon>Bacteria</taxon>
        <taxon>Bacillati</taxon>
        <taxon>Actinomycetota</taxon>
        <taxon>Actinomycetes</taxon>
        <taxon>Propionibacteriales</taxon>
        <taxon>Propionibacteriaceae</taxon>
        <taxon>Naumannella</taxon>
    </lineage>
</organism>
<dbReference type="InterPro" id="IPR051044">
    <property type="entry name" value="MAG_DAG_Lipase"/>
</dbReference>
<keyword evidence="3" id="KW-1185">Reference proteome</keyword>
<feature type="domain" description="Serine aminopeptidase S33" evidence="1">
    <location>
        <begin position="53"/>
        <end position="193"/>
    </location>
</feature>
<evidence type="ECO:0000313" key="2">
    <source>
        <dbReference type="EMBL" id="NYI70678.1"/>
    </source>
</evidence>
<evidence type="ECO:0000259" key="1">
    <source>
        <dbReference type="Pfam" id="PF12146"/>
    </source>
</evidence>
<accession>A0A7Z0D8D5</accession>
<keyword evidence="2" id="KW-0378">Hydrolase</keyword>
<dbReference type="Pfam" id="PF12146">
    <property type="entry name" value="Hydrolase_4"/>
    <property type="match status" value="1"/>
</dbReference>
<dbReference type="AlphaFoldDB" id="A0A7Z0D8D5"/>
<evidence type="ECO:0000313" key="3">
    <source>
        <dbReference type="Proteomes" id="UP000527616"/>
    </source>
</evidence>
<dbReference type="RefSeq" id="WP_179444605.1">
    <property type="nucleotide sequence ID" value="NZ_JACBZS010000001.1"/>
</dbReference>
<protein>
    <submittedName>
        <fullName evidence="2">Alpha-beta hydrolase superfamily lysophospholipase</fullName>
    </submittedName>
</protein>
<dbReference type="PANTHER" id="PTHR11614">
    <property type="entry name" value="PHOSPHOLIPASE-RELATED"/>
    <property type="match status" value="1"/>
</dbReference>
<dbReference type="EMBL" id="JACBZS010000001">
    <property type="protein sequence ID" value="NYI70678.1"/>
    <property type="molecule type" value="Genomic_DNA"/>
</dbReference>
<dbReference type="InterPro" id="IPR029058">
    <property type="entry name" value="AB_hydrolase_fold"/>
</dbReference>
<name>A0A7Z0D8D5_9ACTN</name>
<dbReference type="GO" id="GO:0016787">
    <property type="term" value="F:hydrolase activity"/>
    <property type="evidence" value="ECO:0007669"/>
    <property type="project" value="UniProtKB-KW"/>
</dbReference>
<dbReference type="Proteomes" id="UP000527616">
    <property type="component" value="Unassembled WGS sequence"/>
</dbReference>
<reference evidence="2 3" key="1">
    <citation type="submission" date="2020-07" db="EMBL/GenBank/DDBJ databases">
        <title>Sequencing the genomes of 1000 actinobacteria strains.</title>
        <authorList>
            <person name="Klenk H.-P."/>
        </authorList>
    </citation>
    <scope>NUCLEOTIDE SEQUENCE [LARGE SCALE GENOMIC DNA]</scope>
    <source>
        <strain evidence="2 3">DSM 103164</strain>
    </source>
</reference>
<dbReference type="Gene3D" id="3.40.50.1820">
    <property type="entry name" value="alpha/beta hydrolase"/>
    <property type="match status" value="1"/>
</dbReference>
<sequence>MTAWRPDLLDGFEQLSLPITEPQVYPGEPEDTEITATLVRAARRLDDAGEPGRTAVLYVHGWNDYFFQRHLADYWTRHGYAFHAIDLRRYGRSYREGQLFGFTTDLTEYFVELDRACEVIASEYPRLLLMGHSTGGLIASLYAAERRSMIENGTLVALVLNSPWLDLQGSQTIRTLGPPMVQSLSTLRPTTPLPLPDPGFHRRATHLDHDGEWDYDLTLKGGEISLVRAGWLQAVLNGHQRVARGLGIGCPVLVLAAGRTLFRRSWDEEMMRSDIVLDVRQIASRAVRLGPLVTVARIADGMHDLLLSAAPVRERTFAQITRWCGAYAPAQPAPEVARDEWAEVAAH</sequence>
<dbReference type="InterPro" id="IPR022742">
    <property type="entry name" value="Hydrolase_4"/>
</dbReference>
<dbReference type="SUPFAM" id="SSF53474">
    <property type="entry name" value="alpha/beta-Hydrolases"/>
    <property type="match status" value="1"/>
</dbReference>
<proteinExistence type="predicted"/>
<gene>
    <name evidence="2" type="ORF">GGQ54_001238</name>
</gene>